<evidence type="ECO:0000313" key="3">
    <source>
        <dbReference type="Proteomes" id="UP000620124"/>
    </source>
</evidence>
<evidence type="ECO:0000256" key="1">
    <source>
        <dbReference type="SAM" id="MobiDB-lite"/>
    </source>
</evidence>
<organism evidence="2 3">
    <name type="scientific">Mycena venus</name>
    <dbReference type="NCBI Taxonomy" id="2733690"/>
    <lineage>
        <taxon>Eukaryota</taxon>
        <taxon>Fungi</taxon>
        <taxon>Dikarya</taxon>
        <taxon>Basidiomycota</taxon>
        <taxon>Agaricomycotina</taxon>
        <taxon>Agaricomycetes</taxon>
        <taxon>Agaricomycetidae</taxon>
        <taxon>Agaricales</taxon>
        <taxon>Marasmiineae</taxon>
        <taxon>Mycenaceae</taxon>
        <taxon>Mycena</taxon>
    </lineage>
</organism>
<protein>
    <submittedName>
        <fullName evidence="2">Uncharacterized protein</fullName>
    </submittedName>
</protein>
<dbReference type="Proteomes" id="UP000620124">
    <property type="component" value="Unassembled WGS sequence"/>
</dbReference>
<name>A0A8H6XX72_9AGAR</name>
<dbReference type="EMBL" id="JACAZI010000011">
    <property type="protein sequence ID" value="KAF7348812.1"/>
    <property type="molecule type" value="Genomic_DNA"/>
</dbReference>
<proteinExistence type="predicted"/>
<comment type="caution">
    <text evidence="2">The sequence shown here is derived from an EMBL/GenBank/DDBJ whole genome shotgun (WGS) entry which is preliminary data.</text>
</comment>
<feature type="region of interest" description="Disordered" evidence="1">
    <location>
        <begin position="1"/>
        <end position="23"/>
    </location>
</feature>
<reference evidence="2" key="1">
    <citation type="submission" date="2020-05" db="EMBL/GenBank/DDBJ databases">
        <title>Mycena genomes resolve the evolution of fungal bioluminescence.</title>
        <authorList>
            <person name="Tsai I.J."/>
        </authorList>
    </citation>
    <scope>NUCLEOTIDE SEQUENCE</scope>
    <source>
        <strain evidence="2">CCC161011</strain>
    </source>
</reference>
<keyword evidence="3" id="KW-1185">Reference proteome</keyword>
<accession>A0A8H6XX72</accession>
<gene>
    <name evidence="2" type="ORF">MVEN_01401000</name>
</gene>
<evidence type="ECO:0000313" key="2">
    <source>
        <dbReference type="EMBL" id="KAF7348812.1"/>
    </source>
</evidence>
<dbReference type="AlphaFoldDB" id="A0A8H6XX72"/>
<sequence>MNISTACAMSHEPMPTSDCSDTQSSHCSEDLDVALEPAQRRLQRCGRRAAYAYWLIRISTRVPIRRFRDRPGEVRAQEGAEGSASLAAALTELNTPELEVQNV</sequence>